<organism evidence="1 2">
    <name type="scientific">Rhodococcoides kroppenstedtii</name>
    <dbReference type="NCBI Taxonomy" id="293050"/>
    <lineage>
        <taxon>Bacteria</taxon>
        <taxon>Bacillati</taxon>
        <taxon>Actinomycetota</taxon>
        <taxon>Actinomycetes</taxon>
        <taxon>Mycobacteriales</taxon>
        <taxon>Nocardiaceae</taxon>
        <taxon>Rhodococcoides</taxon>
    </lineage>
</organism>
<dbReference type="InterPro" id="IPR046151">
    <property type="entry name" value="DUF6153"/>
</dbReference>
<dbReference type="Pfam" id="PF19650">
    <property type="entry name" value="DUF6153"/>
    <property type="match status" value="1"/>
</dbReference>
<dbReference type="GeneID" id="85486238"/>
<reference evidence="1 2" key="1">
    <citation type="submission" date="2016-10" db="EMBL/GenBank/DDBJ databases">
        <authorList>
            <person name="de Groot N.N."/>
        </authorList>
    </citation>
    <scope>NUCLEOTIDE SEQUENCE [LARGE SCALE GENOMIC DNA]</scope>
    <source>
        <strain evidence="1 2">DSM 44908</strain>
    </source>
</reference>
<dbReference type="Proteomes" id="UP000182054">
    <property type="component" value="Unassembled WGS sequence"/>
</dbReference>
<sequence length="143" mass="14572">MTATGRRLRGTIPLAVLTVLTVLGVLSMHSVPMFPSASHQAMAAATASTVVTGSDHHGGEAHDPVVSSSVVVEPTPCPGGHPMTHPCMATPVSWSAISMPSGVVTALPASDSLSTRMVAVMGRSGRAPPWAVSALDESVLLRV</sequence>
<gene>
    <name evidence="1" type="ORF">SAMN05444374_108144</name>
</gene>
<proteinExistence type="predicted"/>
<evidence type="ECO:0000313" key="1">
    <source>
        <dbReference type="EMBL" id="SFA53824.1"/>
    </source>
</evidence>
<name>A0A1I0TQ02_9NOCA</name>
<dbReference type="OrthoDB" id="4462777at2"/>
<dbReference type="AlphaFoldDB" id="A0A1I0TQ02"/>
<protein>
    <submittedName>
        <fullName evidence="1">Uncharacterized protein</fullName>
    </submittedName>
</protein>
<dbReference type="RefSeq" id="WP_068366221.1">
    <property type="nucleotide sequence ID" value="NZ_FOJN01000008.1"/>
</dbReference>
<accession>A0A1I0TQ02</accession>
<evidence type="ECO:0000313" key="2">
    <source>
        <dbReference type="Proteomes" id="UP000182054"/>
    </source>
</evidence>
<dbReference type="EMBL" id="FOJN01000008">
    <property type="protein sequence ID" value="SFA53824.1"/>
    <property type="molecule type" value="Genomic_DNA"/>
</dbReference>